<proteinExistence type="predicted"/>
<name>A0A060PNY4_STAHA</name>
<evidence type="ECO:0000313" key="1">
    <source>
        <dbReference type="EMBL" id="BAO96278.1"/>
    </source>
</evidence>
<organism evidence="1">
    <name type="scientific">Staphylococcus haemolyticus</name>
    <dbReference type="NCBI Taxonomy" id="1283"/>
    <lineage>
        <taxon>Bacteria</taxon>
        <taxon>Bacillati</taxon>
        <taxon>Bacillota</taxon>
        <taxon>Bacilli</taxon>
        <taxon>Bacillales</taxon>
        <taxon>Staphylococcaceae</taxon>
        <taxon>Staphylococcus</taxon>
    </lineage>
</organism>
<accession>A0A060PNY4</accession>
<reference evidence="1" key="1">
    <citation type="submission" date="2009-01" db="EMBL/GenBank/DDBJ databases">
        <title>Hot accumulation and evolution of cassette chromosome in Staphylococcus haemolyticus.</title>
        <authorList>
            <person name="Han X."/>
            <person name="Ito T."/>
            <person name="Watanabe S."/>
            <person name="Hoshi S."/>
            <person name="Hiramatsu K."/>
        </authorList>
    </citation>
    <scope>NUCLEOTIDE SEQUENCE</scope>
    <source>
        <strain evidence="1">SH480</strain>
    </source>
</reference>
<sequence length="527" mass="63209">MYDFLEYLHRYCVKSINNWEAVADISCKVVREKVSKGYYVKQDSVVIDDNDIPSIIKISGNYVAADILVTRYLDGMGEFIKVSELDQSSYYEWFMFVEETRRIFRGTEIVYRFLKYLFTHTYEHKNEEQKIEKYMKNIIIDNHFRGGHSNDIVRLDMKDDNVLFYNFDIYDTNILYEKIDEEKLLRILDEISNTDNYKALFNIVSENQKKFWKSNIKPIVSECLEDINTIPFDLYVYVNKYISNKIFNCDNYLITKNEVVDFYFNHGSDFNNFKMGQKWTKSKFKQENKLKIHEYIIAVTYVNLLNHSYMKYINAENYYDPSKKITKGMKNNYHKFTDSFSDFVEMVDDITWRIRDSFDYIGGLKNKEFNEDENEYIEQLIQFVILSKFGYMNVENHFDYIENLNTLNNELTTILKSEFAHISNDMYNNLFSNLFDVVNTWKKDYSNNFYNNTQNTITTEKLDIISRFIKQYDKPVDRDKHGKRVKAEVFEGISDFHRRVKEGFDNNDVLLQLRLEMSVHENDKFTS</sequence>
<dbReference type="EMBL" id="AB477967">
    <property type="protein sequence ID" value="BAO96278.1"/>
    <property type="molecule type" value="Genomic_DNA"/>
</dbReference>
<dbReference type="RefSeq" id="WP_000271876.1">
    <property type="nucleotide sequence ID" value="NZ_CUFN01000042.1"/>
</dbReference>
<protein>
    <submittedName>
        <fullName evidence="1">Uncharacterized protein</fullName>
    </submittedName>
</protein>
<dbReference type="AlphaFoldDB" id="A0A060PNY4"/>